<evidence type="ECO:0000256" key="4">
    <source>
        <dbReference type="ARBA" id="ARBA00022741"/>
    </source>
</evidence>
<dbReference type="InterPro" id="IPR041332">
    <property type="entry name" value="Pan3_CK"/>
</dbReference>
<dbReference type="Pfam" id="PF18101">
    <property type="entry name" value="Pan3_CK"/>
    <property type="match status" value="1"/>
</dbReference>
<dbReference type="InterPro" id="IPR030844">
    <property type="entry name" value="PAN3"/>
</dbReference>
<dbReference type="GO" id="GO:0031251">
    <property type="term" value="C:PAN complex"/>
    <property type="evidence" value="ECO:0007669"/>
    <property type="project" value="InterPro"/>
</dbReference>
<keyword evidence="4" id="KW-0547">Nucleotide-binding</keyword>
<dbReference type="Gene3D" id="1.10.510.10">
    <property type="entry name" value="Transferase(Phosphotransferase) domain 1"/>
    <property type="match status" value="1"/>
</dbReference>
<feature type="compositionally biased region" description="Basic and acidic residues" evidence="7">
    <location>
        <begin position="1"/>
        <end position="10"/>
    </location>
</feature>
<dbReference type="PANTHER" id="PTHR12272:SF11">
    <property type="entry name" value="PAN2-PAN3 DEADENYLATION COMPLEX SUBUNIT PAN3"/>
    <property type="match status" value="1"/>
</dbReference>
<feature type="compositionally biased region" description="Low complexity" evidence="7">
    <location>
        <begin position="35"/>
        <end position="44"/>
    </location>
</feature>
<dbReference type="GO" id="GO:0000289">
    <property type="term" value="P:nuclear-transcribed mRNA poly(A) tail shortening"/>
    <property type="evidence" value="ECO:0007669"/>
    <property type="project" value="InterPro"/>
</dbReference>
<dbReference type="GO" id="GO:0006397">
    <property type="term" value="P:mRNA processing"/>
    <property type="evidence" value="ECO:0007669"/>
    <property type="project" value="UniProtKB-KW"/>
</dbReference>
<proteinExistence type="predicted"/>
<evidence type="ECO:0000313" key="9">
    <source>
        <dbReference type="EMBL" id="GBF88404.1"/>
    </source>
</evidence>
<reference evidence="9 10" key="1">
    <citation type="journal article" date="2018" name="Sci. Rep.">
        <title>Raphidocelis subcapitata (=Pseudokirchneriella subcapitata) provides an insight into genome evolution and environmental adaptations in the Sphaeropleales.</title>
        <authorList>
            <person name="Suzuki S."/>
            <person name="Yamaguchi H."/>
            <person name="Nakajima N."/>
            <person name="Kawachi M."/>
        </authorList>
    </citation>
    <scope>NUCLEOTIDE SEQUENCE [LARGE SCALE GENOMIC DNA]</scope>
    <source>
        <strain evidence="9 10">NIES-35</strain>
    </source>
</reference>
<evidence type="ECO:0000256" key="6">
    <source>
        <dbReference type="ARBA" id="ARBA00023054"/>
    </source>
</evidence>
<accession>A0A2V0NLT6</accession>
<feature type="compositionally biased region" description="Gly residues" evidence="7">
    <location>
        <begin position="139"/>
        <end position="180"/>
    </location>
</feature>
<dbReference type="AlphaFoldDB" id="A0A2V0NLT6"/>
<dbReference type="Proteomes" id="UP000247498">
    <property type="component" value="Unassembled WGS sequence"/>
</dbReference>
<keyword evidence="2" id="KW-0963">Cytoplasm</keyword>
<evidence type="ECO:0000313" key="10">
    <source>
        <dbReference type="Proteomes" id="UP000247498"/>
    </source>
</evidence>
<evidence type="ECO:0000256" key="2">
    <source>
        <dbReference type="ARBA" id="ARBA00022490"/>
    </source>
</evidence>
<feature type="compositionally biased region" description="Gly residues" evidence="7">
    <location>
        <begin position="55"/>
        <end position="69"/>
    </location>
</feature>
<name>A0A2V0NLT6_9CHLO</name>
<organism evidence="9 10">
    <name type="scientific">Raphidocelis subcapitata</name>
    <dbReference type="NCBI Taxonomy" id="307507"/>
    <lineage>
        <taxon>Eukaryota</taxon>
        <taxon>Viridiplantae</taxon>
        <taxon>Chlorophyta</taxon>
        <taxon>core chlorophytes</taxon>
        <taxon>Chlorophyceae</taxon>
        <taxon>CS clade</taxon>
        <taxon>Sphaeropleales</taxon>
        <taxon>Selenastraceae</taxon>
        <taxon>Raphidocelis</taxon>
    </lineage>
</organism>
<comment type="subcellular location">
    <subcellularLocation>
        <location evidence="1">Cytoplasm</location>
    </subcellularLocation>
</comment>
<keyword evidence="5" id="KW-0067">ATP-binding</keyword>
<dbReference type="STRING" id="307507.A0A2V0NLT6"/>
<comment type="caution">
    <text evidence="9">The sequence shown here is derived from an EMBL/GenBank/DDBJ whole genome shotgun (WGS) entry which is preliminary data.</text>
</comment>
<dbReference type="GO" id="GO:0005524">
    <property type="term" value="F:ATP binding"/>
    <property type="evidence" value="ECO:0007669"/>
    <property type="project" value="UniProtKB-KW"/>
</dbReference>
<dbReference type="Gene3D" id="1.10.287.3700">
    <property type="match status" value="1"/>
</dbReference>
<evidence type="ECO:0000259" key="8">
    <source>
        <dbReference type="Pfam" id="PF18101"/>
    </source>
</evidence>
<dbReference type="FunFam" id="1.10.287.3700:FF:000001">
    <property type="entry name" value="PAN2-PAN3 deadenylation complex subunit PAN3"/>
    <property type="match status" value="1"/>
</dbReference>
<gene>
    <name evidence="9" type="ORF">Rsub_01116</name>
</gene>
<sequence>MQGGGDDKSGGSKSAASALQATVNARPFVPGGAGSPLSQSPSPGGAAGPLKAQQGSGGSASGSGSGGAGARMSAGAASFVPRSTPSPAGGGAGPADPVPKSPQQQMAGGSKGLAPPLRSPGKLRGPNAGGAPSAAFPGPAGGAGSGVGGGRAGGRGVRGPSRSGGGGGGGRGLQLGGMPGGLQLPGLDLDAPSGGRSSGGGKRGGLLAQHPGNYAGSHGAYSAGPGRALLAGQFMSEALRQQLQQQAYLVQSQWLPSGDEPALPDVVGPYHTLAPLEDLAAAEERPSAALGVRSCVIKGISAADGAPYALRRIDGRQVLPSGELLAAARAAVEGWSVLAGHPGLVCPREAFVTADLDGSPALVVAAPYHPGAVTAAQAHLLPTQTASGQLVRNAPNEAVLWSYTVQLSAALRAVHAAGLAVRPPALSPSKALVLPLGRLRIGALGLAETLSGEVSLAGEDLAAAQREDVVAMGQLLLALACSGNAPAPPSLDAAAALFSPDFVRLLALLLAAGEGGAFSWRHVAALAGERMMAEVDGLAGMVDGLLSDLSKEMENGRLLRLLVKLGFINERPEGDAMSHWSETGDRYLLRLFRDYVFHATDAEGAPRLDFGHVVECLNKLDAGVPEEVLLMSKDEQSLLVASYGDIRRCVEGAYAELRAAAPRPGGRG</sequence>
<protein>
    <submittedName>
        <fullName evidence="9">PAB-dependent poly(A)-specific ribonuclease subunit 3</fullName>
    </submittedName>
</protein>
<feature type="domain" description="Pan3 C-terminal knob" evidence="8">
    <location>
        <begin position="523"/>
        <end position="657"/>
    </location>
</feature>
<dbReference type="EMBL" id="BDRX01000005">
    <property type="protein sequence ID" value="GBF88404.1"/>
    <property type="molecule type" value="Genomic_DNA"/>
</dbReference>
<dbReference type="GO" id="GO:0000932">
    <property type="term" value="C:P-body"/>
    <property type="evidence" value="ECO:0007669"/>
    <property type="project" value="TreeGrafter"/>
</dbReference>
<dbReference type="Gene3D" id="1.20.5.5160">
    <property type="match status" value="1"/>
</dbReference>
<keyword evidence="3" id="KW-0507">mRNA processing</keyword>
<dbReference type="PANTHER" id="PTHR12272">
    <property type="entry name" value="DEADENYLATION COMPLEX SUBUNIT PAN3"/>
    <property type="match status" value="1"/>
</dbReference>
<feature type="compositionally biased region" description="Low complexity" evidence="7">
    <location>
        <begin position="124"/>
        <end position="138"/>
    </location>
</feature>
<evidence type="ECO:0000256" key="1">
    <source>
        <dbReference type="ARBA" id="ARBA00004496"/>
    </source>
</evidence>
<dbReference type="GO" id="GO:0008143">
    <property type="term" value="F:poly(A) binding"/>
    <property type="evidence" value="ECO:0007669"/>
    <property type="project" value="TreeGrafter"/>
</dbReference>
<keyword evidence="6" id="KW-0175">Coiled coil</keyword>
<evidence type="ECO:0000256" key="7">
    <source>
        <dbReference type="SAM" id="MobiDB-lite"/>
    </source>
</evidence>
<evidence type="ECO:0000256" key="3">
    <source>
        <dbReference type="ARBA" id="ARBA00022664"/>
    </source>
</evidence>
<evidence type="ECO:0000256" key="5">
    <source>
        <dbReference type="ARBA" id="ARBA00022840"/>
    </source>
</evidence>
<keyword evidence="10" id="KW-1185">Reference proteome</keyword>
<dbReference type="OrthoDB" id="204958at2759"/>
<feature type="region of interest" description="Disordered" evidence="7">
    <location>
        <begin position="1"/>
        <end position="211"/>
    </location>
</feature>
<dbReference type="InParanoid" id="A0A2V0NLT6"/>